<dbReference type="GO" id="GO:0016491">
    <property type="term" value="F:oxidoreductase activity"/>
    <property type="evidence" value="ECO:0007669"/>
    <property type="project" value="UniProtKB-KW"/>
</dbReference>
<evidence type="ECO:0000313" key="8">
    <source>
        <dbReference type="Proteomes" id="UP000693970"/>
    </source>
</evidence>
<feature type="domain" description="Plastocyanin-like" evidence="5">
    <location>
        <begin position="462"/>
        <end position="592"/>
    </location>
</feature>
<dbReference type="PANTHER" id="PTHR11709">
    <property type="entry name" value="MULTI-COPPER OXIDASE"/>
    <property type="match status" value="1"/>
</dbReference>
<evidence type="ECO:0000256" key="3">
    <source>
        <dbReference type="SAM" id="Phobius"/>
    </source>
</evidence>
<accession>A0A9K3LTS2</accession>
<dbReference type="InterPro" id="IPR011707">
    <property type="entry name" value="Cu-oxidase-like_N"/>
</dbReference>
<dbReference type="InterPro" id="IPR045087">
    <property type="entry name" value="Cu-oxidase_fam"/>
</dbReference>
<keyword evidence="2" id="KW-0560">Oxidoreductase</keyword>
<evidence type="ECO:0000256" key="4">
    <source>
        <dbReference type="SAM" id="SignalP"/>
    </source>
</evidence>
<keyword evidence="3" id="KW-0812">Transmembrane</keyword>
<dbReference type="GO" id="GO:0005507">
    <property type="term" value="F:copper ion binding"/>
    <property type="evidence" value="ECO:0007669"/>
    <property type="project" value="InterPro"/>
</dbReference>
<dbReference type="Pfam" id="PF07731">
    <property type="entry name" value="Cu-oxidase_2"/>
    <property type="match status" value="1"/>
</dbReference>
<keyword evidence="8" id="KW-1185">Reference proteome</keyword>
<gene>
    <name evidence="7" type="ORF">IV203_030606</name>
</gene>
<keyword evidence="4" id="KW-0732">Signal</keyword>
<evidence type="ECO:0000259" key="6">
    <source>
        <dbReference type="Pfam" id="PF07732"/>
    </source>
</evidence>
<feature type="signal peptide" evidence="4">
    <location>
        <begin position="1"/>
        <end position="25"/>
    </location>
</feature>
<dbReference type="Pfam" id="PF07732">
    <property type="entry name" value="Cu-oxidase_3"/>
    <property type="match status" value="1"/>
</dbReference>
<feature type="transmembrane region" description="Helical" evidence="3">
    <location>
        <begin position="606"/>
        <end position="628"/>
    </location>
</feature>
<dbReference type="Proteomes" id="UP000693970">
    <property type="component" value="Unassembled WGS sequence"/>
</dbReference>
<dbReference type="PANTHER" id="PTHR11709:SF518">
    <property type="entry name" value="MULTICOPPER OXIDASE"/>
    <property type="match status" value="1"/>
</dbReference>
<organism evidence="7 8">
    <name type="scientific">Nitzschia inconspicua</name>
    <dbReference type="NCBI Taxonomy" id="303405"/>
    <lineage>
        <taxon>Eukaryota</taxon>
        <taxon>Sar</taxon>
        <taxon>Stramenopiles</taxon>
        <taxon>Ochrophyta</taxon>
        <taxon>Bacillariophyta</taxon>
        <taxon>Bacillariophyceae</taxon>
        <taxon>Bacillariophycidae</taxon>
        <taxon>Bacillariales</taxon>
        <taxon>Bacillariaceae</taxon>
        <taxon>Nitzschia</taxon>
    </lineage>
</organism>
<proteinExistence type="predicted"/>
<comment type="caution">
    <text evidence="7">The sequence shown here is derived from an EMBL/GenBank/DDBJ whole genome shotgun (WGS) entry which is preliminary data.</text>
</comment>
<feature type="domain" description="Plastocyanin-like" evidence="6">
    <location>
        <begin position="168"/>
        <end position="244"/>
    </location>
</feature>
<dbReference type="AlphaFoldDB" id="A0A9K3LTS2"/>
<dbReference type="OrthoDB" id="2121828at2759"/>
<evidence type="ECO:0000256" key="2">
    <source>
        <dbReference type="ARBA" id="ARBA00023002"/>
    </source>
</evidence>
<reference evidence="7" key="2">
    <citation type="submission" date="2021-04" db="EMBL/GenBank/DDBJ databases">
        <authorList>
            <person name="Podell S."/>
        </authorList>
    </citation>
    <scope>NUCLEOTIDE SEQUENCE</scope>
    <source>
        <strain evidence="7">Hildebrandi</strain>
    </source>
</reference>
<evidence type="ECO:0000313" key="7">
    <source>
        <dbReference type="EMBL" id="KAG7367863.1"/>
    </source>
</evidence>
<reference evidence="7" key="1">
    <citation type="journal article" date="2021" name="Sci. Rep.">
        <title>Diploid genomic architecture of Nitzschia inconspicua, an elite biomass production diatom.</title>
        <authorList>
            <person name="Oliver A."/>
            <person name="Podell S."/>
            <person name="Pinowska A."/>
            <person name="Traller J.C."/>
            <person name="Smith S.R."/>
            <person name="McClure R."/>
            <person name="Beliaev A."/>
            <person name="Bohutskyi P."/>
            <person name="Hill E.A."/>
            <person name="Rabines A."/>
            <person name="Zheng H."/>
            <person name="Allen L.Z."/>
            <person name="Kuo A."/>
            <person name="Grigoriev I.V."/>
            <person name="Allen A.E."/>
            <person name="Hazlebeck D."/>
            <person name="Allen E.E."/>
        </authorList>
    </citation>
    <scope>NUCLEOTIDE SEQUENCE</scope>
    <source>
        <strain evidence="7">Hildebrandi</strain>
    </source>
</reference>
<protein>
    <submittedName>
        <fullName evidence="7">Cupredoxin</fullName>
    </submittedName>
</protein>
<dbReference type="InterPro" id="IPR011706">
    <property type="entry name" value="Cu-oxidase_C"/>
</dbReference>
<dbReference type="PROSITE" id="PS00080">
    <property type="entry name" value="MULTICOPPER_OXIDASE2"/>
    <property type="match status" value="1"/>
</dbReference>
<keyword evidence="3" id="KW-0472">Membrane</keyword>
<evidence type="ECO:0000256" key="1">
    <source>
        <dbReference type="ARBA" id="ARBA00022723"/>
    </source>
</evidence>
<feature type="chain" id="PRO_5039920537" evidence="4">
    <location>
        <begin position="26"/>
        <end position="655"/>
    </location>
</feature>
<keyword evidence="1" id="KW-0479">Metal-binding</keyword>
<name>A0A9K3LTS2_9STRA</name>
<keyword evidence="3" id="KW-1133">Transmembrane helix</keyword>
<dbReference type="EMBL" id="JAGRRH010000006">
    <property type="protein sequence ID" value="KAG7367863.1"/>
    <property type="molecule type" value="Genomic_DNA"/>
</dbReference>
<sequence length="655" mass="74318">MRLPSPMLACLVVCSSVLVLPTIRAATSSASTDPLPTDFIDCNDPCNGGDVNYHLRAQVRTMQLQFGPDGADYNYTYRGRTFSQDGDDTHMGPTMRVKPGQSLWIKLTNDMDGASQDIGPQPVTAEHYWKMLQNPGEKIKYPFYKEAVESPDLMTVDEENMPGNWDVTNLHLHGLDVEVHMFDPVGTHNPKAPHIAVAPGQCYCYRFQIPEHHPDGLYWYHPHLHGSSAVQLWGGLMGLIYVEGNLERELKEYNIHNSQEFVLWDPAFQDIRNQKPHAEHDIQVDEFLLGQTTLSKIHPFLVNGQITPNYNVAVNEVLHLRALCGTIENENTFIVYKQGEHEQHWEEAAIPFWIVASDGVTYSKPKQRKIIVMAGGQREELLLQFDEPGTYVISQQGIQGMQFFDMYGHPHDQLLATITVDPDIPATLPAVPIANMTFTPGYREDENIPNKAIVKTESVVFSMGTNRNQAPFPQYYINGNSFDSERIVLSAEPNTAVEYLLINDKHNVHPFHIHVNRFQVKEMGSELSVEKYPVLKELLDFDENVWRDTVVVPPMGRARIFVQFKEYTGKTVFHCHFLAHEDTGMMGTLFIGPPDEIFEWRDHIPLMIGIGIGILAGMALMLVGIKLFRAESEQSMKEYYYSVVTMNEIKSKTLD</sequence>
<dbReference type="InterPro" id="IPR002355">
    <property type="entry name" value="Cu_oxidase_Cu_BS"/>
</dbReference>
<evidence type="ECO:0000259" key="5">
    <source>
        <dbReference type="Pfam" id="PF07731"/>
    </source>
</evidence>